<dbReference type="Pfam" id="PF05128">
    <property type="entry name" value="DUF697"/>
    <property type="match status" value="1"/>
</dbReference>
<name>A0ABT6GG74_9PROT</name>
<evidence type="ECO:0000256" key="1">
    <source>
        <dbReference type="ARBA" id="ARBA00004141"/>
    </source>
</evidence>
<comment type="subcellular location">
    <subcellularLocation>
        <location evidence="1">Membrane</location>
        <topology evidence="1">Multi-pass membrane protein</topology>
    </subcellularLocation>
</comment>
<sequence length="168" mass="18137">MDSERLELLRRKKLHRKSDAIIRKNTLWAAGTGFIPIPVLDSAAIVAVQLKMLGELSSIHNVPFTETSGKSVIASFVASLTSNVLAKSLLATGLFSNVARALPVIGSTLSILTMPGFNAAFTYALGKVFQQHYEAGGTIHDLDPKAAAPYFKEKFKEGFKFGQKAEAV</sequence>
<dbReference type="RefSeq" id="WP_181846420.1">
    <property type="nucleotide sequence ID" value="NZ_JARSBO010000009.1"/>
</dbReference>
<evidence type="ECO:0000256" key="3">
    <source>
        <dbReference type="ARBA" id="ARBA00022989"/>
    </source>
</evidence>
<protein>
    <submittedName>
        <fullName evidence="5">DUF697 domain-containing protein</fullName>
    </submittedName>
</protein>
<dbReference type="InterPro" id="IPR021147">
    <property type="entry name" value="DUF697"/>
</dbReference>
<dbReference type="EMBL" id="JARSBO010000009">
    <property type="protein sequence ID" value="MDG4720903.1"/>
    <property type="molecule type" value="Genomic_DNA"/>
</dbReference>
<evidence type="ECO:0000256" key="2">
    <source>
        <dbReference type="ARBA" id="ARBA00022692"/>
    </source>
</evidence>
<dbReference type="Proteomes" id="UP001529180">
    <property type="component" value="Unassembled WGS sequence"/>
</dbReference>
<evidence type="ECO:0000313" key="5">
    <source>
        <dbReference type="EMBL" id="MDG4720903.1"/>
    </source>
</evidence>
<evidence type="ECO:0000256" key="4">
    <source>
        <dbReference type="ARBA" id="ARBA00023136"/>
    </source>
</evidence>
<keyword evidence="3" id="KW-1133">Transmembrane helix</keyword>
<keyword evidence="6" id="KW-1185">Reference proteome</keyword>
<accession>A0ABT6GG74</accession>
<keyword evidence="4" id="KW-0472">Membrane</keyword>
<keyword evidence="2" id="KW-0812">Transmembrane</keyword>
<proteinExistence type="predicted"/>
<comment type="caution">
    <text evidence="5">The sequence shown here is derived from an EMBL/GenBank/DDBJ whole genome shotgun (WGS) entry which is preliminary data.</text>
</comment>
<evidence type="ECO:0000313" key="6">
    <source>
        <dbReference type="Proteomes" id="UP001529180"/>
    </source>
</evidence>
<reference evidence="5 6" key="1">
    <citation type="submission" date="2023-03" db="EMBL/GenBank/DDBJ databases">
        <title>Strain FZY0004 represents a novel species in the genus Thalassospira isolated from seawater.</title>
        <authorList>
            <person name="Fu Z.-Y."/>
        </authorList>
    </citation>
    <scope>NUCLEOTIDE SEQUENCE [LARGE SCALE GENOMIC DNA]</scope>
    <source>
        <strain evidence="5 6">FZY0004</strain>
    </source>
</reference>
<gene>
    <name evidence="5" type="ORF">P7680_18005</name>
</gene>
<organism evidence="5 6">
    <name type="scientific">Thalassospira aquimaris</name>
    <dbReference type="NCBI Taxonomy" id="3037796"/>
    <lineage>
        <taxon>Bacteria</taxon>
        <taxon>Pseudomonadati</taxon>
        <taxon>Pseudomonadota</taxon>
        <taxon>Alphaproteobacteria</taxon>
        <taxon>Rhodospirillales</taxon>
        <taxon>Thalassospiraceae</taxon>
        <taxon>Thalassospira</taxon>
    </lineage>
</organism>